<feature type="domain" description="F-box" evidence="2">
    <location>
        <begin position="13"/>
        <end position="60"/>
    </location>
</feature>
<dbReference type="InterPro" id="IPR036047">
    <property type="entry name" value="F-box-like_dom_sf"/>
</dbReference>
<protein>
    <recommendedName>
        <fullName evidence="2">F-box domain-containing protein</fullName>
    </recommendedName>
</protein>
<sequence length="585" mass="66295">MEAARTPARRNRASRLLGCPRDILESVFTFTDVKGVQRLALTCRHMYICIVRDVGFWRRYYVHHYPQSALEDHWLWARLCREGRARFETREESMTTVDRHDLLPAVSLWIRLAMERKQHEKRWMSASYWERSVTMPGNTHASGSAPKLHILAGCSERLVVIDPRDCIVYVVELEPLPMADRSVEESCHAGLDSTRVTILDKGPFTTMTGYYSAKAIENGYCMAVTLSSNECGQTWLFVWRVSDYQLLHWQCFTGELLLFDICGRCLLLSREKNDEEDEVIMLNLKHKVPSISTISVLCKDAFHLHPMADPPARRLHYFRWLRGLTACTAVPTDGHDDGARGKYVLETESTLVYTCTFAESSGFSWRIWDLEASDGSAPVLAAQGHCATQAEGVGLVDSIPIDDTRVLFIGNVPLQNGDSTACWLALHSVSDNRLVWEAAYGYSGACHSCVLEDRDLLLLIHQEAFIVLRLSSGAPVQHVRRTNLRCQGVIRVIGAWCLAAVADSTRPLLVNVETGRTQRIRIPELDERDGQYLPLRERLVYSIRGVIKILEFGIEEVEEAVDEYEDVLDDDDDNYYDDDDDASAA</sequence>
<organism evidence="3 4">
    <name type="scientific">Thamnocephalis sphaerospora</name>
    <dbReference type="NCBI Taxonomy" id="78915"/>
    <lineage>
        <taxon>Eukaryota</taxon>
        <taxon>Fungi</taxon>
        <taxon>Fungi incertae sedis</taxon>
        <taxon>Zoopagomycota</taxon>
        <taxon>Zoopagomycotina</taxon>
        <taxon>Zoopagomycetes</taxon>
        <taxon>Zoopagales</taxon>
        <taxon>Sigmoideomycetaceae</taxon>
        <taxon>Thamnocephalis</taxon>
    </lineage>
</organism>
<dbReference type="InterPro" id="IPR001810">
    <property type="entry name" value="F-box_dom"/>
</dbReference>
<evidence type="ECO:0000313" key="3">
    <source>
        <dbReference type="EMBL" id="RKP05346.1"/>
    </source>
</evidence>
<feature type="coiled-coil region" evidence="1">
    <location>
        <begin position="547"/>
        <end position="574"/>
    </location>
</feature>
<evidence type="ECO:0000256" key="1">
    <source>
        <dbReference type="SAM" id="Coils"/>
    </source>
</evidence>
<accession>A0A4P9XI50</accession>
<dbReference type="AlphaFoldDB" id="A0A4P9XI50"/>
<keyword evidence="4" id="KW-1185">Reference proteome</keyword>
<dbReference type="Proteomes" id="UP000271241">
    <property type="component" value="Unassembled WGS sequence"/>
</dbReference>
<evidence type="ECO:0000259" key="2">
    <source>
        <dbReference type="PROSITE" id="PS50181"/>
    </source>
</evidence>
<dbReference type="EMBL" id="KZ993163">
    <property type="protein sequence ID" value="RKP05346.1"/>
    <property type="molecule type" value="Genomic_DNA"/>
</dbReference>
<dbReference type="PROSITE" id="PS50181">
    <property type="entry name" value="FBOX"/>
    <property type="match status" value="1"/>
</dbReference>
<name>A0A4P9XI50_9FUNG</name>
<proteinExistence type="predicted"/>
<reference evidence="4" key="1">
    <citation type="journal article" date="2018" name="Nat. Microbiol.">
        <title>Leveraging single-cell genomics to expand the fungal tree of life.</title>
        <authorList>
            <person name="Ahrendt S.R."/>
            <person name="Quandt C.A."/>
            <person name="Ciobanu D."/>
            <person name="Clum A."/>
            <person name="Salamov A."/>
            <person name="Andreopoulos B."/>
            <person name="Cheng J.F."/>
            <person name="Woyke T."/>
            <person name="Pelin A."/>
            <person name="Henrissat B."/>
            <person name="Reynolds N.K."/>
            <person name="Benny G.L."/>
            <person name="Smith M.E."/>
            <person name="James T.Y."/>
            <person name="Grigoriev I.V."/>
        </authorList>
    </citation>
    <scope>NUCLEOTIDE SEQUENCE [LARGE SCALE GENOMIC DNA]</scope>
    <source>
        <strain evidence="4">RSA 1356</strain>
    </source>
</reference>
<keyword evidence="1" id="KW-0175">Coiled coil</keyword>
<evidence type="ECO:0000313" key="4">
    <source>
        <dbReference type="Proteomes" id="UP000271241"/>
    </source>
</evidence>
<gene>
    <name evidence="3" type="ORF">THASP1DRAFT_26141</name>
</gene>
<dbReference type="SUPFAM" id="SSF81383">
    <property type="entry name" value="F-box domain"/>
    <property type="match status" value="1"/>
</dbReference>